<dbReference type="PANTHER" id="PTHR10302">
    <property type="entry name" value="SINGLE-STRANDED DNA-BINDING PROTEIN"/>
    <property type="match status" value="1"/>
</dbReference>
<evidence type="ECO:0000313" key="4">
    <source>
        <dbReference type="EMBL" id="MBD2151729.1"/>
    </source>
</evidence>
<gene>
    <name evidence="4" type="ORF">H6F44_16605</name>
</gene>
<feature type="compositionally biased region" description="Pro residues" evidence="3">
    <location>
        <begin position="117"/>
        <end position="126"/>
    </location>
</feature>
<reference evidence="4" key="2">
    <citation type="submission" date="2020-08" db="EMBL/GenBank/DDBJ databases">
        <authorList>
            <person name="Chen M."/>
            <person name="Teng W."/>
            <person name="Zhao L."/>
            <person name="Hu C."/>
            <person name="Zhou Y."/>
            <person name="Han B."/>
            <person name="Song L."/>
            <person name="Shu W."/>
        </authorList>
    </citation>
    <scope>NUCLEOTIDE SEQUENCE</scope>
    <source>
        <strain evidence="4">FACHB-1277</strain>
    </source>
</reference>
<evidence type="ECO:0000256" key="3">
    <source>
        <dbReference type="SAM" id="MobiDB-lite"/>
    </source>
</evidence>
<keyword evidence="5" id="KW-1185">Reference proteome</keyword>
<dbReference type="InterPro" id="IPR012340">
    <property type="entry name" value="NA-bd_OB-fold"/>
</dbReference>
<dbReference type="SUPFAM" id="SSF50249">
    <property type="entry name" value="Nucleic acid-binding proteins"/>
    <property type="match status" value="1"/>
</dbReference>
<dbReference type="AlphaFoldDB" id="A0A926Z9A4"/>
<dbReference type="RefSeq" id="WP_190352145.1">
    <property type="nucleotide sequence ID" value="NZ_JACJPY010000064.1"/>
</dbReference>
<keyword evidence="1 2" id="KW-0238">DNA-binding</keyword>
<comment type="caution">
    <text evidence="4">The sequence shown here is derived from an EMBL/GenBank/DDBJ whole genome shotgun (WGS) entry which is preliminary data.</text>
</comment>
<dbReference type="GO" id="GO:0006260">
    <property type="term" value="P:DNA replication"/>
    <property type="evidence" value="ECO:0007669"/>
    <property type="project" value="InterPro"/>
</dbReference>
<dbReference type="EMBL" id="JACJPY010000064">
    <property type="protein sequence ID" value="MBD2151729.1"/>
    <property type="molecule type" value="Genomic_DNA"/>
</dbReference>
<evidence type="ECO:0000256" key="1">
    <source>
        <dbReference type="ARBA" id="ARBA00023125"/>
    </source>
</evidence>
<dbReference type="Pfam" id="PF00436">
    <property type="entry name" value="SSB"/>
    <property type="match status" value="1"/>
</dbReference>
<evidence type="ECO:0000313" key="5">
    <source>
        <dbReference type="Proteomes" id="UP000631421"/>
    </source>
</evidence>
<proteinExistence type="predicted"/>
<dbReference type="GO" id="GO:0009295">
    <property type="term" value="C:nucleoid"/>
    <property type="evidence" value="ECO:0007669"/>
    <property type="project" value="TreeGrafter"/>
</dbReference>
<name>A0A926Z9A4_9CYAN</name>
<reference evidence="4" key="1">
    <citation type="journal article" date="2015" name="ISME J.">
        <title>Draft Genome Sequence of Streptomyces incarnatus NRRL8089, which Produces the Nucleoside Antibiotic Sinefungin.</title>
        <authorList>
            <person name="Oshima K."/>
            <person name="Hattori M."/>
            <person name="Shimizu H."/>
            <person name="Fukuda K."/>
            <person name="Nemoto M."/>
            <person name="Inagaki K."/>
            <person name="Tamura T."/>
        </authorList>
    </citation>
    <scope>NUCLEOTIDE SEQUENCE</scope>
    <source>
        <strain evidence="4">FACHB-1277</strain>
    </source>
</reference>
<dbReference type="GO" id="GO:0003697">
    <property type="term" value="F:single-stranded DNA binding"/>
    <property type="evidence" value="ECO:0007669"/>
    <property type="project" value="InterPro"/>
</dbReference>
<dbReference type="InterPro" id="IPR011344">
    <property type="entry name" value="ssDNA-bd"/>
</dbReference>
<dbReference type="CDD" id="cd04496">
    <property type="entry name" value="SSB_OBF"/>
    <property type="match status" value="1"/>
</dbReference>
<feature type="region of interest" description="Disordered" evidence="3">
    <location>
        <begin position="102"/>
        <end position="135"/>
    </location>
</feature>
<feature type="compositionally biased region" description="Polar residues" evidence="3">
    <location>
        <begin position="105"/>
        <end position="116"/>
    </location>
</feature>
<dbReference type="PANTHER" id="PTHR10302:SF27">
    <property type="entry name" value="SINGLE-STRANDED DNA-BINDING PROTEIN"/>
    <property type="match status" value="1"/>
</dbReference>
<dbReference type="Proteomes" id="UP000631421">
    <property type="component" value="Unassembled WGS sequence"/>
</dbReference>
<accession>A0A926Z9A4</accession>
<protein>
    <submittedName>
        <fullName evidence="4">Single-stranded DNA-binding protein</fullName>
    </submittedName>
</protein>
<dbReference type="PROSITE" id="PS50935">
    <property type="entry name" value="SSB"/>
    <property type="match status" value="1"/>
</dbReference>
<dbReference type="Gene3D" id="2.40.50.140">
    <property type="entry name" value="Nucleic acid-binding proteins"/>
    <property type="match status" value="1"/>
</dbReference>
<sequence>MNSIVLMAEVLTDPELRRTPDNQSSIASFLVQFAGGRADDAPYRIKVVGWNNLADEIMEKYHKGDQVVVEGRLRIDTVDRGTYKEKRTEVVAQRVYGISGAVMSPSPSNVTASQPRQVPPAAPPKSPTNAMPSAAPSAYVPMAAPIADTPDYDDIPF</sequence>
<dbReference type="InterPro" id="IPR000424">
    <property type="entry name" value="Primosome_PriB/ssb"/>
</dbReference>
<evidence type="ECO:0000256" key="2">
    <source>
        <dbReference type="PROSITE-ProRule" id="PRU00252"/>
    </source>
</evidence>
<organism evidence="4 5">
    <name type="scientific">Pseudanabaena cinerea FACHB-1277</name>
    <dbReference type="NCBI Taxonomy" id="2949581"/>
    <lineage>
        <taxon>Bacteria</taxon>
        <taxon>Bacillati</taxon>
        <taxon>Cyanobacteriota</taxon>
        <taxon>Cyanophyceae</taxon>
        <taxon>Pseudanabaenales</taxon>
        <taxon>Pseudanabaenaceae</taxon>
        <taxon>Pseudanabaena</taxon>
        <taxon>Pseudanabaena cinerea</taxon>
    </lineage>
</organism>